<dbReference type="InterPro" id="IPR000217">
    <property type="entry name" value="Tubulin"/>
</dbReference>
<evidence type="ECO:0000256" key="1">
    <source>
        <dbReference type="ARBA" id="ARBA00001946"/>
    </source>
</evidence>
<evidence type="ECO:0000256" key="2">
    <source>
        <dbReference type="ARBA" id="ARBA00004245"/>
    </source>
</evidence>
<dbReference type="SMART" id="SM00865">
    <property type="entry name" value="Tubulin_C"/>
    <property type="match status" value="1"/>
</dbReference>
<dbReference type="OrthoDB" id="1662883at2759"/>
<evidence type="ECO:0000256" key="7">
    <source>
        <dbReference type="ARBA" id="ARBA00022741"/>
    </source>
</evidence>
<evidence type="ECO:0000259" key="14">
    <source>
        <dbReference type="SMART" id="SM00865"/>
    </source>
</evidence>
<reference evidence="15 16" key="1">
    <citation type="submission" date="2017-12" db="EMBL/GenBank/DDBJ databases">
        <title>Hemimetabolous genomes reveal molecular basis of termite eusociality.</title>
        <authorList>
            <person name="Harrison M.C."/>
            <person name="Jongepier E."/>
            <person name="Robertson H.M."/>
            <person name="Arning N."/>
            <person name="Bitard-Feildel T."/>
            <person name="Chao H."/>
            <person name="Childers C.P."/>
            <person name="Dinh H."/>
            <person name="Doddapaneni H."/>
            <person name="Dugan S."/>
            <person name="Gowin J."/>
            <person name="Greiner C."/>
            <person name="Han Y."/>
            <person name="Hu H."/>
            <person name="Hughes D.S.T."/>
            <person name="Huylmans A.-K."/>
            <person name="Kemena C."/>
            <person name="Kremer L.P.M."/>
            <person name="Lee S.L."/>
            <person name="Lopez-Ezquerra A."/>
            <person name="Mallet L."/>
            <person name="Monroy-Kuhn J.M."/>
            <person name="Moser A."/>
            <person name="Murali S.C."/>
            <person name="Muzny D.M."/>
            <person name="Otani S."/>
            <person name="Piulachs M.-D."/>
            <person name="Poelchau M."/>
            <person name="Qu J."/>
            <person name="Schaub F."/>
            <person name="Wada-Katsumata A."/>
            <person name="Worley K.C."/>
            <person name="Xie Q."/>
            <person name="Ylla G."/>
            <person name="Poulsen M."/>
            <person name="Gibbs R.A."/>
            <person name="Schal C."/>
            <person name="Richards S."/>
            <person name="Belles X."/>
            <person name="Korb J."/>
            <person name="Bornberg-Bauer E."/>
        </authorList>
    </citation>
    <scope>NUCLEOTIDE SEQUENCE [LARGE SCALE GENOMIC DNA]</scope>
    <source>
        <tissue evidence="15">Whole body</tissue>
    </source>
</reference>
<keyword evidence="4" id="KW-0963">Cytoplasm</keyword>
<dbReference type="InterPro" id="IPR003008">
    <property type="entry name" value="Tubulin_FtsZ_GTPase"/>
</dbReference>
<dbReference type="GO" id="GO:0005200">
    <property type="term" value="F:structural constituent of cytoskeleton"/>
    <property type="evidence" value="ECO:0007669"/>
    <property type="project" value="InterPro"/>
</dbReference>
<dbReference type="InterPro" id="IPR008280">
    <property type="entry name" value="Tub_FtsZ_C"/>
</dbReference>
<dbReference type="EMBL" id="NEVH01015886">
    <property type="protein sequence ID" value="PNF26386.1"/>
    <property type="molecule type" value="Genomic_DNA"/>
</dbReference>
<keyword evidence="6" id="KW-0479">Metal-binding</keyword>
<sequence length="381" mass="42272">MSSIIHIQVGQCGNAIGEKFWKVICDEHGIDQAGNYYGDNNLQHERINVYFRQSNKGTHIPRAIVVDLEPGTVQSVKCGPLGQLFSQDNFVHGSTGAGKNWAKGRYNEGAELVDIVLDLLRKEVENCDFCQGIQLTHSLGGGTGSGMGTLLISKFEEEYPDKIISTYSVLPSLKVPSDRTEPYNAILSMNEMIESTHQTYCIDNEALYDISFRTLKITLPTYGDLNHLVSLTMSGVTTCLRFPGQLNGNLRKFSVNMIPFPRQHFLIPGFAPLTSRDSQQYRALTVPDLTRQIFDAKNMMAACNPCHGRYLTVAAVFRGCMSMRQVDEQMSNMQNKNSSHYVDWIPNNLQTDVCDIPPSGLKTAATLIGNSTAIQERSSVS</sequence>
<dbReference type="PRINTS" id="PR01161">
    <property type="entry name" value="TUBULIN"/>
</dbReference>
<proteinExistence type="inferred from homology"/>
<dbReference type="Proteomes" id="UP000235965">
    <property type="component" value="Unassembled WGS sequence"/>
</dbReference>
<organism evidence="15 16">
    <name type="scientific">Cryptotermes secundus</name>
    <dbReference type="NCBI Taxonomy" id="105785"/>
    <lineage>
        <taxon>Eukaryota</taxon>
        <taxon>Metazoa</taxon>
        <taxon>Ecdysozoa</taxon>
        <taxon>Arthropoda</taxon>
        <taxon>Hexapoda</taxon>
        <taxon>Insecta</taxon>
        <taxon>Pterygota</taxon>
        <taxon>Neoptera</taxon>
        <taxon>Polyneoptera</taxon>
        <taxon>Dictyoptera</taxon>
        <taxon>Blattodea</taxon>
        <taxon>Blattoidea</taxon>
        <taxon>Termitoidae</taxon>
        <taxon>Kalotermitidae</taxon>
        <taxon>Cryptotermitinae</taxon>
        <taxon>Cryptotermes</taxon>
    </lineage>
</organism>
<keyword evidence="5 12" id="KW-0493">Microtubule</keyword>
<dbReference type="PRINTS" id="PR01163">
    <property type="entry name" value="BETATUBULIN"/>
</dbReference>
<feature type="domain" description="Tubulin/FtsZ 2-layer sandwich" evidence="14">
    <location>
        <begin position="246"/>
        <end position="381"/>
    </location>
</feature>
<comment type="subunit">
    <text evidence="12">Dimer of alpha and beta chains. A typical microtubule is a hollow water-filled tube with an outer diameter of 25 nm and an inner diameter of 15 nM. Alpha-beta heterodimers associate head-to-tail to form protofilaments running lengthwise along the microtubule wall with the beta-tubulin subunit facing the microtubule plus end conferring a structural polarity. Microtubules usually have 13 protofilaments but different protofilament numbers can be found in some organisms and specialized cells.</text>
</comment>
<comment type="cofactor">
    <cofactor evidence="1">
        <name>Mg(2+)</name>
        <dbReference type="ChEBI" id="CHEBI:18420"/>
    </cofactor>
</comment>
<dbReference type="SUPFAM" id="SSF55307">
    <property type="entry name" value="Tubulin C-terminal domain-like"/>
    <property type="match status" value="1"/>
</dbReference>
<dbReference type="InterPro" id="IPR002453">
    <property type="entry name" value="Beta_tubulin"/>
</dbReference>
<comment type="similarity">
    <text evidence="3 12">Belongs to the tubulin family.</text>
</comment>
<dbReference type="GO" id="GO:0007017">
    <property type="term" value="P:microtubule-based process"/>
    <property type="evidence" value="ECO:0007669"/>
    <property type="project" value="InterPro"/>
</dbReference>
<comment type="caution">
    <text evidence="15">The sequence shown here is derived from an EMBL/GenBank/DDBJ whole genome shotgun (WGS) entry which is preliminary data.</text>
</comment>
<evidence type="ECO:0000256" key="8">
    <source>
        <dbReference type="ARBA" id="ARBA00022842"/>
    </source>
</evidence>
<evidence type="ECO:0000259" key="13">
    <source>
        <dbReference type="SMART" id="SM00864"/>
    </source>
</evidence>
<dbReference type="GO" id="GO:0005525">
    <property type="term" value="F:GTP binding"/>
    <property type="evidence" value="ECO:0007669"/>
    <property type="project" value="UniProtKB-UniRule"/>
</dbReference>
<dbReference type="Pfam" id="PF00091">
    <property type="entry name" value="Tubulin"/>
    <property type="match status" value="1"/>
</dbReference>
<dbReference type="AlphaFoldDB" id="A0A2J7QCS4"/>
<keyword evidence="16" id="KW-1185">Reference proteome</keyword>
<dbReference type="GO" id="GO:0046872">
    <property type="term" value="F:metal ion binding"/>
    <property type="evidence" value="ECO:0007669"/>
    <property type="project" value="UniProtKB-KW"/>
</dbReference>
<dbReference type="InterPro" id="IPR037103">
    <property type="entry name" value="Tubulin/FtsZ-like_C"/>
</dbReference>
<dbReference type="SUPFAM" id="SSF52490">
    <property type="entry name" value="Tubulin nucleotide-binding domain-like"/>
    <property type="match status" value="1"/>
</dbReference>
<dbReference type="SMART" id="SM00864">
    <property type="entry name" value="Tubulin"/>
    <property type="match status" value="1"/>
</dbReference>
<keyword evidence="10" id="KW-0206">Cytoskeleton</keyword>
<dbReference type="Gene3D" id="3.30.1330.20">
    <property type="entry name" value="Tubulin/FtsZ, C-terminal domain"/>
    <property type="match status" value="1"/>
</dbReference>
<evidence type="ECO:0000256" key="4">
    <source>
        <dbReference type="ARBA" id="ARBA00022490"/>
    </source>
</evidence>
<dbReference type="Pfam" id="PF03953">
    <property type="entry name" value="Tubulin_C"/>
    <property type="match status" value="1"/>
</dbReference>
<dbReference type="Gene3D" id="3.40.50.1440">
    <property type="entry name" value="Tubulin/FtsZ, GTPase domain"/>
    <property type="match status" value="1"/>
</dbReference>
<evidence type="ECO:0000313" key="15">
    <source>
        <dbReference type="EMBL" id="PNF26386.1"/>
    </source>
</evidence>
<comment type="subcellular location">
    <subcellularLocation>
        <location evidence="2">Cytoplasm</location>
        <location evidence="2">Cytoskeleton</location>
    </subcellularLocation>
</comment>
<keyword evidence="8" id="KW-0460">Magnesium</keyword>
<evidence type="ECO:0000256" key="11">
    <source>
        <dbReference type="ARBA" id="ARBA00034296"/>
    </source>
</evidence>
<dbReference type="PROSITE" id="PS00227">
    <property type="entry name" value="TUBULIN"/>
    <property type="match status" value="1"/>
</dbReference>
<dbReference type="GO" id="GO:0005874">
    <property type="term" value="C:microtubule"/>
    <property type="evidence" value="ECO:0007669"/>
    <property type="project" value="UniProtKB-KW"/>
</dbReference>
<keyword evidence="9 12" id="KW-0342">GTP-binding</keyword>
<keyword evidence="7 12" id="KW-0547">Nucleotide-binding</keyword>
<dbReference type="InterPro" id="IPR018316">
    <property type="entry name" value="Tubulin/FtsZ_2-layer-sand-dom"/>
</dbReference>
<protein>
    <recommendedName>
        <fullName evidence="12">Tubulin beta chain</fullName>
    </recommendedName>
</protein>
<evidence type="ECO:0000256" key="6">
    <source>
        <dbReference type="ARBA" id="ARBA00022723"/>
    </source>
</evidence>
<gene>
    <name evidence="15" type="primary">TBB1_10</name>
    <name evidence="15" type="ORF">B7P43_G17335</name>
</gene>
<evidence type="ECO:0000256" key="3">
    <source>
        <dbReference type="ARBA" id="ARBA00009636"/>
    </source>
</evidence>
<dbReference type="InParanoid" id="A0A2J7QCS4"/>
<dbReference type="STRING" id="105785.A0A2J7QCS4"/>
<evidence type="ECO:0000256" key="10">
    <source>
        <dbReference type="ARBA" id="ARBA00023212"/>
    </source>
</evidence>
<evidence type="ECO:0000256" key="9">
    <source>
        <dbReference type="ARBA" id="ARBA00023134"/>
    </source>
</evidence>
<dbReference type="FunFam" id="3.30.1330.20:FF:000002">
    <property type="entry name" value="Tubulin beta chain"/>
    <property type="match status" value="1"/>
</dbReference>
<dbReference type="CDD" id="cd02187">
    <property type="entry name" value="beta_tubulin"/>
    <property type="match status" value="1"/>
</dbReference>
<evidence type="ECO:0000313" key="16">
    <source>
        <dbReference type="Proteomes" id="UP000235965"/>
    </source>
</evidence>
<feature type="domain" description="Tubulin/FtsZ GTPase" evidence="13">
    <location>
        <begin position="47"/>
        <end position="244"/>
    </location>
</feature>
<name>A0A2J7QCS4_9NEOP</name>
<dbReference type="FunFam" id="3.40.50.1440:FF:000006">
    <property type="entry name" value="Tubulin beta chain"/>
    <property type="match status" value="1"/>
</dbReference>
<dbReference type="InterPro" id="IPR036525">
    <property type="entry name" value="Tubulin/FtsZ_GTPase_sf"/>
</dbReference>
<dbReference type="GO" id="GO:0003924">
    <property type="term" value="F:GTPase activity"/>
    <property type="evidence" value="ECO:0007669"/>
    <property type="project" value="InterPro"/>
</dbReference>
<dbReference type="PANTHER" id="PTHR11588">
    <property type="entry name" value="TUBULIN"/>
    <property type="match status" value="1"/>
</dbReference>
<evidence type="ECO:0000256" key="12">
    <source>
        <dbReference type="RuleBase" id="RU000352"/>
    </source>
</evidence>
<comment type="function">
    <text evidence="11 12">Tubulin is the major constituent of microtubules, a cylinder consisting of laterally associated linear protofilaments composed of alpha- and beta-tubulin heterodimers. Microtubules grow by the addition of GTP-tubulin dimers to the microtubule end, where a stabilizing cap forms. Below the cap, tubulin dimers are in GDP-bound state, owing to GTPase activity of alpha-tubulin.</text>
</comment>
<accession>A0A2J7QCS4</accession>
<evidence type="ECO:0000256" key="5">
    <source>
        <dbReference type="ARBA" id="ARBA00022701"/>
    </source>
</evidence>
<dbReference type="InterPro" id="IPR017975">
    <property type="entry name" value="Tubulin_CS"/>
</dbReference>